<organism evidence="2">
    <name type="scientific">Brassica cretica</name>
    <name type="common">Mustard</name>
    <dbReference type="NCBI Taxonomy" id="69181"/>
    <lineage>
        <taxon>Eukaryota</taxon>
        <taxon>Viridiplantae</taxon>
        <taxon>Streptophyta</taxon>
        <taxon>Embryophyta</taxon>
        <taxon>Tracheophyta</taxon>
        <taxon>Spermatophyta</taxon>
        <taxon>Magnoliopsida</taxon>
        <taxon>eudicotyledons</taxon>
        <taxon>Gunneridae</taxon>
        <taxon>Pentapetalae</taxon>
        <taxon>rosids</taxon>
        <taxon>malvids</taxon>
        <taxon>Brassicales</taxon>
        <taxon>Brassicaceae</taxon>
        <taxon>Brassiceae</taxon>
        <taxon>Brassica</taxon>
    </lineage>
</organism>
<sequence>MALLCVSKKKIVVKRAWKRFTHKLRSKFRDIKIAASVRDSTSRLLRVISHHLIVPFRTRYLQNTIPRIHFNRGYSHNHSHFLEFFSHPFGKRKCRRRHSESIYKQIYQYEGQRWRQGETKSDEKVVGRKKEKEEEEGPQEIVDSMEDAWMRVVAASPHLRVDEKADQFINKFREAMRLDKERSLLEFQERSRTKRSKEEPSEVTSSPELQASIGGSGHQQSSSLTT</sequence>
<dbReference type="InterPro" id="IPR008480">
    <property type="entry name" value="DUF761_pln"/>
</dbReference>
<evidence type="ECO:0000313" key="2">
    <source>
        <dbReference type="EMBL" id="KAF2533600.1"/>
    </source>
</evidence>
<reference evidence="2" key="1">
    <citation type="submission" date="2019-12" db="EMBL/GenBank/DDBJ databases">
        <title>Genome sequencing and annotation of Brassica cretica.</title>
        <authorList>
            <person name="Studholme D.J."/>
            <person name="Sarris P.F."/>
        </authorList>
    </citation>
    <scope>NUCLEOTIDE SEQUENCE</scope>
    <source>
        <strain evidence="2">PFS-102/07</strain>
        <tissue evidence="2">Leaf</tissue>
    </source>
</reference>
<feature type="compositionally biased region" description="Low complexity" evidence="1">
    <location>
        <begin position="210"/>
        <end position="226"/>
    </location>
</feature>
<dbReference type="AlphaFoldDB" id="A0A8S9FIW1"/>
<accession>A0A8S9FIW1</accession>
<gene>
    <name evidence="2" type="ORF">F2Q70_00030401</name>
</gene>
<evidence type="ECO:0000256" key="1">
    <source>
        <dbReference type="SAM" id="MobiDB-lite"/>
    </source>
</evidence>
<feature type="compositionally biased region" description="Basic and acidic residues" evidence="1">
    <location>
        <begin position="183"/>
        <end position="200"/>
    </location>
</feature>
<comment type="caution">
    <text evidence="2">The sequence shown here is derived from an EMBL/GenBank/DDBJ whole genome shotgun (WGS) entry which is preliminary data.</text>
</comment>
<name>A0A8S9FIW1_BRACR</name>
<feature type="region of interest" description="Disordered" evidence="1">
    <location>
        <begin position="118"/>
        <end position="141"/>
    </location>
</feature>
<proteinExistence type="predicted"/>
<feature type="compositionally biased region" description="Basic and acidic residues" evidence="1">
    <location>
        <begin position="118"/>
        <end position="132"/>
    </location>
</feature>
<dbReference type="Pfam" id="PF05553">
    <property type="entry name" value="DUF761"/>
    <property type="match status" value="1"/>
</dbReference>
<dbReference type="EMBL" id="QGKY02002305">
    <property type="protein sequence ID" value="KAF2533600.1"/>
    <property type="molecule type" value="Genomic_DNA"/>
</dbReference>
<feature type="region of interest" description="Disordered" evidence="1">
    <location>
        <begin position="183"/>
        <end position="226"/>
    </location>
</feature>
<protein>
    <submittedName>
        <fullName evidence="2">Uncharacterized protein</fullName>
    </submittedName>
</protein>